<dbReference type="RefSeq" id="XP_013759512.1">
    <property type="nucleotide sequence ID" value="XM_013904058.1"/>
</dbReference>
<proteinExistence type="predicted"/>
<keyword evidence="1" id="KW-0175">Coiled coil</keyword>
<dbReference type="SMART" id="SM01052">
    <property type="entry name" value="CAP_GLY"/>
    <property type="match status" value="2"/>
</dbReference>
<evidence type="ECO:0000313" key="5">
    <source>
        <dbReference type="Proteomes" id="UP000054408"/>
    </source>
</evidence>
<evidence type="ECO:0000256" key="2">
    <source>
        <dbReference type="SAM" id="MobiDB-lite"/>
    </source>
</evidence>
<feature type="coiled-coil region" evidence="1">
    <location>
        <begin position="220"/>
        <end position="254"/>
    </location>
</feature>
<dbReference type="Pfam" id="PF01302">
    <property type="entry name" value="CAP_GLY"/>
    <property type="match status" value="2"/>
</dbReference>
<dbReference type="OrthoDB" id="5295208at2759"/>
<dbReference type="PROSITE" id="PS50245">
    <property type="entry name" value="CAP_GLY_2"/>
    <property type="match status" value="2"/>
</dbReference>
<dbReference type="GeneID" id="25562273"/>
<accession>A0A0L0D5E4</accession>
<dbReference type="Proteomes" id="UP000054408">
    <property type="component" value="Unassembled WGS sequence"/>
</dbReference>
<protein>
    <submittedName>
        <fullName evidence="4">Clip1 protein</fullName>
    </submittedName>
</protein>
<evidence type="ECO:0000256" key="1">
    <source>
        <dbReference type="SAM" id="Coils"/>
    </source>
</evidence>
<sequence length="288" mass="31852">MHVGVELASPIGSCDGSVDGVFYFEARADHGAIVRAHHVEPLKRARPASADVARSKVRGARASRKPRPGSAQMRGTIADANCHETQTALREAKARLSLGDRVRSHGLDGVIRYIGVPQFATDEHPVWIGIELDKPAELTAGYALKHKGFFYSIGRNDGTVMGEEYFCTAERHALFAAPSEVRRLLPSGEILPTLEDAAATATASNEAHVVRYRRPPVKGKTRTRLRRERLKRKLEAAQETKDNIDDAFIRLKAKELQARAMANDENVRLPTDVTDRSLAARKRMELQC</sequence>
<feature type="region of interest" description="Disordered" evidence="2">
    <location>
        <begin position="45"/>
        <end position="73"/>
    </location>
</feature>
<dbReference type="PANTHER" id="PTHR18916">
    <property type="entry name" value="DYNACTIN 1-RELATED MICROTUBULE-BINDING"/>
    <property type="match status" value="1"/>
</dbReference>
<name>A0A0L0D5E4_THETB</name>
<reference evidence="4 5" key="1">
    <citation type="submission" date="2010-05" db="EMBL/GenBank/DDBJ databases">
        <title>The Genome Sequence of Thecamonas trahens ATCC 50062.</title>
        <authorList>
            <consortium name="The Broad Institute Genome Sequencing Platform"/>
            <person name="Russ C."/>
            <person name="Cuomo C."/>
            <person name="Shea T."/>
            <person name="Young S.K."/>
            <person name="Zeng Q."/>
            <person name="Koehrsen M."/>
            <person name="Haas B."/>
            <person name="Borodovsky M."/>
            <person name="Guigo R."/>
            <person name="Alvarado L."/>
            <person name="Berlin A."/>
            <person name="Bochicchio J."/>
            <person name="Borenstein D."/>
            <person name="Chapman S."/>
            <person name="Chen Z."/>
            <person name="Freedman E."/>
            <person name="Gellesch M."/>
            <person name="Goldberg J."/>
            <person name="Griggs A."/>
            <person name="Gujja S."/>
            <person name="Heilman E."/>
            <person name="Heiman D."/>
            <person name="Hepburn T."/>
            <person name="Howarth C."/>
            <person name="Jen D."/>
            <person name="Larson L."/>
            <person name="Mehta T."/>
            <person name="Park D."/>
            <person name="Pearson M."/>
            <person name="Roberts A."/>
            <person name="Saif S."/>
            <person name="Shenoy N."/>
            <person name="Sisk P."/>
            <person name="Stolte C."/>
            <person name="Sykes S."/>
            <person name="Thomson T."/>
            <person name="Walk T."/>
            <person name="White J."/>
            <person name="Yandava C."/>
            <person name="Burger G."/>
            <person name="Gray M.W."/>
            <person name="Holland P.W.H."/>
            <person name="King N."/>
            <person name="Lang F.B.F."/>
            <person name="Roger A.J."/>
            <person name="Ruiz-Trillo I."/>
            <person name="Lander E."/>
            <person name="Nusbaum C."/>
        </authorList>
    </citation>
    <scope>NUCLEOTIDE SEQUENCE [LARGE SCALE GENOMIC DNA]</scope>
    <source>
        <strain evidence="4 5">ATCC 50062</strain>
    </source>
</reference>
<dbReference type="AlphaFoldDB" id="A0A0L0D5E4"/>
<feature type="compositionally biased region" description="Basic residues" evidence="2">
    <location>
        <begin position="55"/>
        <end position="67"/>
    </location>
</feature>
<dbReference type="eggNOG" id="KOG4568">
    <property type="taxonomic scope" value="Eukaryota"/>
</dbReference>
<dbReference type="Gene3D" id="2.30.30.190">
    <property type="entry name" value="CAP Gly-rich-like domain"/>
    <property type="match status" value="2"/>
</dbReference>
<dbReference type="STRING" id="461836.A0A0L0D5E4"/>
<evidence type="ECO:0000313" key="4">
    <source>
        <dbReference type="EMBL" id="KNC47582.1"/>
    </source>
</evidence>
<dbReference type="EMBL" id="GL349447">
    <property type="protein sequence ID" value="KNC47582.1"/>
    <property type="molecule type" value="Genomic_DNA"/>
</dbReference>
<dbReference type="SUPFAM" id="SSF74924">
    <property type="entry name" value="Cap-Gly domain"/>
    <property type="match status" value="2"/>
</dbReference>
<feature type="domain" description="CAP-Gly" evidence="3">
    <location>
        <begin position="126"/>
        <end position="177"/>
    </location>
</feature>
<keyword evidence="5" id="KW-1185">Reference proteome</keyword>
<gene>
    <name evidence="4" type="ORF">AMSG_02607</name>
</gene>
<feature type="domain" description="CAP-Gly" evidence="3">
    <location>
        <begin position="1"/>
        <end position="35"/>
    </location>
</feature>
<dbReference type="InterPro" id="IPR000938">
    <property type="entry name" value="CAP-Gly_domain"/>
</dbReference>
<evidence type="ECO:0000259" key="3">
    <source>
        <dbReference type="PROSITE" id="PS50245"/>
    </source>
</evidence>
<organism evidence="4 5">
    <name type="scientific">Thecamonas trahens ATCC 50062</name>
    <dbReference type="NCBI Taxonomy" id="461836"/>
    <lineage>
        <taxon>Eukaryota</taxon>
        <taxon>Apusozoa</taxon>
        <taxon>Apusomonadida</taxon>
        <taxon>Apusomonadidae</taxon>
        <taxon>Thecamonas</taxon>
    </lineage>
</organism>
<dbReference type="InterPro" id="IPR036859">
    <property type="entry name" value="CAP-Gly_dom_sf"/>
</dbReference>